<feature type="domain" description="LEM-like" evidence="11">
    <location>
        <begin position="5"/>
        <end position="48"/>
    </location>
</feature>
<feature type="compositionally biased region" description="Basic and acidic residues" evidence="8">
    <location>
        <begin position="82"/>
        <end position="91"/>
    </location>
</feature>
<evidence type="ECO:0000256" key="3">
    <source>
        <dbReference type="ARBA" id="ARBA00022481"/>
    </source>
</evidence>
<keyword evidence="9" id="KW-0472">Membrane</keyword>
<feature type="compositionally biased region" description="Basic and acidic residues" evidence="8">
    <location>
        <begin position="336"/>
        <end position="346"/>
    </location>
</feature>
<evidence type="ECO:0000256" key="4">
    <source>
        <dbReference type="ARBA" id="ARBA00022553"/>
    </source>
</evidence>
<keyword evidence="5" id="KW-0007">Acetylation</keyword>
<evidence type="ECO:0000259" key="10">
    <source>
        <dbReference type="PROSITE" id="PS50954"/>
    </source>
</evidence>
<keyword evidence="4" id="KW-0597">Phosphoprotein</keyword>
<dbReference type="SMART" id="SM00540">
    <property type="entry name" value="LEM"/>
    <property type="match status" value="1"/>
</dbReference>
<evidence type="ECO:0000259" key="11">
    <source>
        <dbReference type="PROSITE" id="PS50955"/>
    </source>
</evidence>
<dbReference type="GeneTree" id="ENSGT00940000154098"/>
<keyword evidence="13" id="KW-1185">Reference proteome</keyword>
<keyword evidence="9" id="KW-1133">Transmembrane helix</keyword>
<reference evidence="12" key="2">
    <citation type="submission" date="2025-08" db="UniProtKB">
        <authorList>
            <consortium name="Ensembl"/>
        </authorList>
    </citation>
    <scope>IDENTIFICATION</scope>
</reference>
<dbReference type="CDD" id="cd12940">
    <property type="entry name" value="LEM_LAP2_LEMD1"/>
    <property type="match status" value="1"/>
</dbReference>
<proteinExistence type="inferred from homology"/>
<feature type="compositionally biased region" description="Basic residues" evidence="8">
    <location>
        <begin position="185"/>
        <end position="197"/>
    </location>
</feature>
<dbReference type="Pfam" id="PF03020">
    <property type="entry name" value="LEM"/>
    <property type="match status" value="1"/>
</dbReference>
<reference evidence="12 13" key="1">
    <citation type="submission" date="2020-06" db="EMBL/GenBank/DDBJ databases">
        <authorList>
            <consortium name="Wellcome Sanger Institute Data Sharing"/>
        </authorList>
    </citation>
    <scope>NUCLEOTIDE SEQUENCE [LARGE SCALE GENOMIC DNA]</scope>
</reference>
<dbReference type="InterPro" id="IPR051656">
    <property type="entry name" value="LEM_domain"/>
</dbReference>
<evidence type="ECO:0000256" key="5">
    <source>
        <dbReference type="ARBA" id="ARBA00022990"/>
    </source>
</evidence>
<dbReference type="Ensembl" id="ENSDCDT00010014233.1">
    <property type="protein sequence ID" value="ENSDCDP00010013490.1"/>
    <property type="gene ID" value="ENSDCDG00010006175.1"/>
</dbReference>
<dbReference type="CDD" id="cd12935">
    <property type="entry name" value="LEM_like"/>
    <property type="match status" value="1"/>
</dbReference>
<feature type="domain" description="LEM" evidence="10">
    <location>
        <begin position="91"/>
        <end position="135"/>
    </location>
</feature>
<name>A0AAY4AYM9_9TELE</name>
<comment type="similarity">
    <text evidence="2">Belongs to the LEM family.</text>
</comment>
<evidence type="ECO:0000256" key="9">
    <source>
        <dbReference type="SAM" id="Phobius"/>
    </source>
</evidence>
<feature type="compositionally biased region" description="Basic and acidic residues" evidence="8">
    <location>
        <begin position="380"/>
        <end position="398"/>
    </location>
</feature>
<feature type="region of interest" description="Disordered" evidence="8">
    <location>
        <begin position="134"/>
        <end position="202"/>
    </location>
</feature>
<protein>
    <recommendedName>
        <fullName evidence="14">Lamina-associated polypeptide 2</fullName>
    </recommendedName>
</protein>
<evidence type="ECO:0000256" key="1">
    <source>
        <dbReference type="ARBA" id="ARBA00004123"/>
    </source>
</evidence>
<organism evidence="12 13">
    <name type="scientific">Denticeps clupeoides</name>
    <name type="common">denticle herring</name>
    <dbReference type="NCBI Taxonomy" id="299321"/>
    <lineage>
        <taxon>Eukaryota</taxon>
        <taxon>Metazoa</taxon>
        <taxon>Chordata</taxon>
        <taxon>Craniata</taxon>
        <taxon>Vertebrata</taxon>
        <taxon>Euteleostomi</taxon>
        <taxon>Actinopterygii</taxon>
        <taxon>Neopterygii</taxon>
        <taxon>Teleostei</taxon>
        <taxon>Clupei</taxon>
        <taxon>Clupeiformes</taxon>
        <taxon>Denticipitoidei</taxon>
        <taxon>Denticipitidae</taxon>
        <taxon>Denticeps</taxon>
    </lineage>
</organism>
<dbReference type="PROSITE" id="PS50954">
    <property type="entry name" value="LEM"/>
    <property type="match status" value="1"/>
</dbReference>
<dbReference type="SUPFAM" id="SSF63451">
    <property type="entry name" value="LEM domain"/>
    <property type="match status" value="2"/>
</dbReference>
<keyword evidence="6" id="KW-0238">DNA-binding</keyword>
<dbReference type="InterPro" id="IPR011015">
    <property type="entry name" value="LEM/LEM-like_dom_sf"/>
</dbReference>
<reference evidence="12" key="3">
    <citation type="submission" date="2025-09" db="UniProtKB">
        <authorList>
            <consortium name="Ensembl"/>
        </authorList>
    </citation>
    <scope>IDENTIFICATION</scope>
</reference>
<feature type="region of interest" description="Disordered" evidence="8">
    <location>
        <begin position="295"/>
        <end position="469"/>
    </location>
</feature>
<dbReference type="RefSeq" id="XP_028811034.1">
    <property type="nucleotide sequence ID" value="XM_028955201.1"/>
</dbReference>
<dbReference type="FunFam" id="1.10.720.40:FF:000001">
    <property type="entry name" value="LEM domain containing 2, isoform CRA_a"/>
    <property type="match status" value="1"/>
</dbReference>
<dbReference type="InterPro" id="IPR013146">
    <property type="entry name" value="LEM-like_dom"/>
</dbReference>
<dbReference type="PROSITE" id="PS50955">
    <property type="entry name" value="LEM_LIKE"/>
    <property type="match status" value="1"/>
</dbReference>
<dbReference type="Proteomes" id="UP000694580">
    <property type="component" value="Chromosome 15"/>
</dbReference>
<sequence>MSEFLDDPSVLTKDKLKNALLANNVSLPNGDQRKDVYVQLYLKNLTAQNKKKLAAADAFSSDEDQPVPVVPDKSRSGRKATRKTDKPRPEDVDVTELTNEDLKDQLLKYGISAGPIVASTRKLYEKRLQKLLDHGPPEAMPLPEVPAITDSNQNGNTDSDQYSDKEVPEPEPEPEPVPVVARQTSSRRKTTRSHSSQHSKDFHDFPASEVILAPMEVKKQVFMLEEPHVLTKVPVVALHDIALLEDPIYKALNGRPTKESTLPKAVPLNSKLVKQSGLPHDARAEVSISSALNSCAPSSPVPKYGRDVPSSTATKLGSPFRAVTPHKTMSASKGDVQQKLDSTDARHKGRQQKIVPFLPSITPVKGNFSRPSESGVDKLAAGDHTPRPQVKDVLKEMFPEEPSTPTGIIATCRRPIRGAAGRGPHSNDSWLEESRLRLSQLQETTTTTSSSYLESRSTPRLSSSVAPPNFSSSSSSRLLSAKAPAAPPSVQTRVKRWLPVWVQLLLFGAMLGFLFFVYQTMETNQLSPFFGQSQSPQIDG</sequence>
<dbReference type="AlphaFoldDB" id="A0AAY4AYM9"/>
<dbReference type="GeneID" id="114765124"/>
<keyword evidence="3" id="KW-0488">Methylation</keyword>
<comment type="subcellular location">
    <subcellularLocation>
        <location evidence="1">Nucleus</location>
    </subcellularLocation>
</comment>
<evidence type="ECO:0008006" key="14">
    <source>
        <dbReference type="Google" id="ProtNLM"/>
    </source>
</evidence>
<dbReference type="FunFam" id="1.10.720.40:FF:000002">
    <property type="entry name" value="Thymopoietin isoform alpha"/>
    <property type="match status" value="1"/>
</dbReference>
<dbReference type="Pfam" id="PF08198">
    <property type="entry name" value="Thymopoietin"/>
    <property type="match status" value="1"/>
</dbReference>
<dbReference type="PANTHER" id="PTHR12019:SF21">
    <property type="entry name" value="THYMOPOIETIN A"/>
    <property type="match status" value="1"/>
</dbReference>
<evidence type="ECO:0000256" key="8">
    <source>
        <dbReference type="SAM" id="MobiDB-lite"/>
    </source>
</evidence>
<keyword evidence="7" id="KW-0539">Nucleus</keyword>
<gene>
    <name evidence="12" type="primary">tmpoa</name>
</gene>
<evidence type="ECO:0000256" key="7">
    <source>
        <dbReference type="ARBA" id="ARBA00023242"/>
    </source>
</evidence>
<keyword evidence="9" id="KW-0812">Transmembrane</keyword>
<dbReference type="PANTHER" id="PTHR12019">
    <property type="entry name" value="LAMINA-ASSOCIATED POLYPEPTIDE THYMOPOIETIN"/>
    <property type="match status" value="1"/>
</dbReference>
<evidence type="ECO:0000256" key="6">
    <source>
        <dbReference type="ARBA" id="ARBA00023125"/>
    </source>
</evidence>
<evidence type="ECO:0000313" key="13">
    <source>
        <dbReference type="Proteomes" id="UP000694580"/>
    </source>
</evidence>
<feature type="compositionally biased region" description="Low complexity" evidence="8">
    <location>
        <begin position="437"/>
        <end position="469"/>
    </location>
</feature>
<accession>A0AAY4AYM9</accession>
<feature type="region of interest" description="Disordered" evidence="8">
    <location>
        <begin position="53"/>
        <end position="97"/>
    </location>
</feature>
<dbReference type="GO" id="GO:0003677">
    <property type="term" value="F:DNA binding"/>
    <property type="evidence" value="ECO:0007669"/>
    <property type="project" value="UniProtKB-KW"/>
</dbReference>
<evidence type="ECO:0000256" key="2">
    <source>
        <dbReference type="ARBA" id="ARBA00007744"/>
    </source>
</evidence>
<dbReference type="GO" id="GO:0005635">
    <property type="term" value="C:nuclear envelope"/>
    <property type="evidence" value="ECO:0007669"/>
    <property type="project" value="UniProtKB-ARBA"/>
</dbReference>
<evidence type="ECO:0000313" key="12">
    <source>
        <dbReference type="Ensembl" id="ENSDCDP00010013490.1"/>
    </source>
</evidence>
<dbReference type="Gene3D" id="1.10.720.40">
    <property type="match status" value="2"/>
</dbReference>
<feature type="transmembrane region" description="Helical" evidence="9">
    <location>
        <begin position="497"/>
        <end position="518"/>
    </location>
</feature>
<dbReference type="InterPro" id="IPR003887">
    <property type="entry name" value="LEM_dom"/>
</dbReference>
<dbReference type="SMART" id="SM01261">
    <property type="entry name" value="Thymopoietin"/>
    <property type="match status" value="1"/>
</dbReference>
<feature type="compositionally biased region" description="Polar residues" evidence="8">
    <location>
        <begin position="149"/>
        <end position="160"/>
    </location>
</feature>